<feature type="domain" description="DnaB/C C-terminal" evidence="2">
    <location>
        <begin position="140"/>
        <end position="210"/>
    </location>
</feature>
<dbReference type="InterPro" id="IPR053162">
    <property type="entry name" value="DnaD"/>
</dbReference>
<comment type="caution">
    <text evidence="5">The sequence shown here is derived from an EMBL/GenBank/DDBJ whole genome shotgun (WGS) entry which is preliminary data.</text>
</comment>
<dbReference type="GeneID" id="69668928"/>
<sequence>MASYNFYRQLGVTSISNGLIAYYARLGLTEAELALVLQLEAFFQRGNYFPSNEKIAANTNFSVSDVTLLIQSLLDKGCLSLRQAKDASGKISSCYSLDELYDKLDQYLDQHVQVKDMNGEVLEEAKDSLNNDPMSDLAREFEIEFGRYLTPIEREEIQDWLNLDHYAPEIIKLALREAVLSRAMSFKYVDRILLNWQRMNLKTASEVHQYLERNR</sequence>
<accession>A0A2I1SE54</accession>
<name>A0A2I1SE54_9LACO</name>
<dbReference type="InterPro" id="IPR006343">
    <property type="entry name" value="DnaB/C_C"/>
</dbReference>
<dbReference type="InterPro" id="IPR053843">
    <property type="entry name" value="DnaD_N"/>
</dbReference>
<dbReference type="Proteomes" id="UP000292818">
    <property type="component" value="Unassembled WGS sequence"/>
</dbReference>
<organism evidence="5 6">
    <name type="scientific">Lactobacillus delbrueckii</name>
    <dbReference type="NCBI Taxonomy" id="1584"/>
    <lineage>
        <taxon>Bacteria</taxon>
        <taxon>Bacillati</taxon>
        <taxon>Bacillota</taxon>
        <taxon>Bacilli</taxon>
        <taxon>Lactobacillales</taxon>
        <taxon>Lactobacillaceae</taxon>
        <taxon>Lactobacillus</taxon>
    </lineage>
</organism>
<evidence type="ECO:0000256" key="1">
    <source>
        <dbReference type="ARBA" id="ARBA00093462"/>
    </source>
</evidence>
<dbReference type="InterPro" id="IPR034829">
    <property type="entry name" value="DnaD-like_sf"/>
</dbReference>
<dbReference type="Gene3D" id="1.10.10.10">
    <property type="entry name" value="Winged helix-like DNA-binding domain superfamily/Winged helix DNA-binding domain"/>
    <property type="match status" value="1"/>
</dbReference>
<dbReference type="Proteomes" id="UP001213083">
    <property type="component" value="Unassembled WGS sequence"/>
</dbReference>
<evidence type="ECO:0000259" key="3">
    <source>
        <dbReference type="Pfam" id="PF21984"/>
    </source>
</evidence>
<dbReference type="NCBIfam" id="TIGR01446">
    <property type="entry name" value="DnaD_dom"/>
    <property type="match status" value="1"/>
</dbReference>
<dbReference type="AlphaFoldDB" id="A0A2I1SE54"/>
<dbReference type="PANTHER" id="PTHR37293:SF6">
    <property type="entry name" value="DNA REPLICATION PROTEIN DNAD"/>
    <property type="match status" value="1"/>
</dbReference>
<reference evidence="5 6" key="1">
    <citation type="submission" date="2019-01" db="EMBL/GenBank/DDBJ databases">
        <title>Colonization of the human gut by bovine bacteria present in Parmesan cheese.</title>
        <authorList>
            <person name="Lugli G.A."/>
            <person name="Milani C."/>
        </authorList>
    </citation>
    <scope>NUCLEOTIDE SEQUENCE [LARGE SCALE GENOMIC DNA]</scope>
    <source>
        <strain evidence="5 6">LDELB18P1</strain>
    </source>
</reference>
<comment type="similarity">
    <text evidence="1">Belongs to the DnaB/DnaD family.</text>
</comment>
<evidence type="ECO:0000313" key="6">
    <source>
        <dbReference type="Proteomes" id="UP000292818"/>
    </source>
</evidence>
<proteinExistence type="inferred from homology"/>
<protein>
    <submittedName>
        <fullName evidence="5">DNA replication protein DnaD</fullName>
    </submittedName>
    <submittedName>
        <fullName evidence="4">DnaD domain protein</fullName>
    </submittedName>
</protein>
<dbReference type="RefSeq" id="WP_002878410.1">
    <property type="nucleotide sequence ID" value="NZ_BNHR01000028.1"/>
</dbReference>
<evidence type="ECO:0000259" key="2">
    <source>
        <dbReference type="Pfam" id="PF07261"/>
    </source>
</evidence>
<gene>
    <name evidence="5" type="ORF">LDELB18P1_0849</name>
    <name evidence="4" type="ORF">PF593_03880</name>
</gene>
<dbReference type="Gene3D" id="1.10.10.630">
    <property type="entry name" value="DnaD domain-like"/>
    <property type="match status" value="1"/>
</dbReference>
<evidence type="ECO:0000313" key="7">
    <source>
        <dbReference type="Proteomes" id="UP001213083"/>
    </source>
</evidence>
<dbReference type="EMBL" id="SETJ01000031">
    <property type="protein sequence ID" value="RZM16664.1"/>
    <property type="molecule type" value="Genomic_DNA"/>
</dbReference>
<reference evidence="4 7" key="2">
    <citation type="submission" date="2023-01" db="EMBL/GenBank/DDBJ databases">
        <title>Sequencing of the bacterial strains from artisanal fermented milk Matsoni.</title>
        <authorList>
            <person name="Rozman V."/>
            <person name="Accetto T."/>
            <person name="Bogovic Matijasic B."/>
        </authorList>
    </citation>
    <scope>NUCLEOTIDE SEQUENCE [LARGE SCALE GENOMIC DNA]</scope>
    <source>
        <strain evidence="7">lbl143</strain>
        <strain evidence="4">Lbl143</strain>
    </source>
</reference>
<dbReference type="Pfam" id="PF21984">
    <property type="entry name" value="DnaD_N"/>
    <property type="match status" value="1"/>
</dbReference>
<feature type="domain" description="DnaD N-terminal" evidence="3">
    <location>
        <begin position="15"/>
        <end position="112"/>
    </location>
</feature>
<dbReference type="SUPFAM" id="SSF158499">
    <property type="entry name" value="DnaD domain-like"/>
    <property type="match status" value="1"/>
</dbReference>
<dbReference type="InterPro" id="IPR036388">
    <property type="entry name" value="WH-like_DNA-bd_sf"/>
</dbReference>
<evidence type="ECO:0000313" key="5">
    <source>
        <dbReference type="EMBL" id="RZM16664.1"/>
    </source>
</evidence>
<evidence type="ECO:0000313" key="4">
    <source>
        <dbReference type="EMBL" id="MDA3782293.1"/>
    </source>
</evidence>
<dbReference type="PANTHER" id="PTHR37293">
    <property type="entry name" value="PHAGE REPLICATION PROTEIN-RELATED"/>
    <property type="match status" value="1"/>
</dbReference>
<dbReference type="Pfam" id="PF07261">
    <property type="entry name" value="DnaB_2"/>
    <property type="match status" value="1"/>
</dbReference>
<dbReference type="EMBL" id="JAQIEV010000008">
    <property type="protein sequence ID" value="MDA3782293.1"/>
    <property type="molecule type" value="Genomic_DNA"/>
</dbReference>